<dbReference type="SUPFAM" id="SSF53850">
    <property type="entry name" value="Periplasmic binding protein-like II"/>
    <property type="match status" value="1"/>
</dbReference>
<dbReference type="GO" id="GO:0043190">
    <property type="term" value="C:ATP-binding cassette (ABC) transporter complex"/>
    <property type="evidence" value="ECO:0007669"/>
    <property type="project" value="InterPro"/>
</dbReference>
<keyword evidence="3" id="KW-0732">Signal</keyword>
<dbReference type="GO" id="GO:1904680">
    <property type="term" value="F:peptide transmembrane transporter activity"/>
    <property type="evidence" value="ECO:0007669"/>
    <property type="project" value="TreeGrafter"/>
</dbReference>
<dbReference type="Gene3D" id="3.90.76.10">
    <property type="entry name" value="Dipeptide-binding Protein, Domain 1"/>
    <property type="match status" value="1"/>
</dbReference>
<protein>
    <submittedName>
        <fullName evidence="5">Peptide/nickel transport system substrate-binding protein</fullName>
    </submittedName>
</protein>
<evidence type="ECO:0000256" key="2">
    <source>
        <dbReference type="ARBA" id="ARBA00022448"/>
    </source>
</evidence>
<evidence type="ECO:0000313" key="5">
    <source>
        <dbReference type="EMBL" id="RCW70097.1"/>
    </source>
</evidence>
<dbReference type="GO" id="GO:0015833">
    <property type="term" value="P:peptide transport"/>
    <property type="evidence" value="ECO:0007669"/>
    <property type="project" value="TreeGrafter"/>
</dbReference>
<dbReference type="InterPro" id="IPR000914">
    <property type="entry name" value="SBP_5_dom"/>
</dbReference>
<keyword evidence="6" id="KW-1185">Reference proteome</keyword>
<dbReference type="InterPro" id="IPR030678">
    <property type="entry name" value="Peptide/Ni-bd"/>
</dbReference>
<dbReference type="GO" id="GO:0030288">
    <property type="term" value="C:outer membrane-bounded periplasmic space"/>
    <property type="evidence" value="ECO:0007669"/>
    <property type="project" value="UniProtKB-ARBA"/>
</dbReference>
<evidence type="ECO:0000256" key="3">
    <source>
        <dbReference type="ARBA" id="ARBA00022729"/>
    </source>
</evidence>
<dbReference type="AlphaFoldDB" id="A0A368XU82"/>
<dbReference type="InterPro" id="IPR039424">
    <property type="entry name" value="SBP_5"/>
</dbReference>
<dbReference type="Proteomes" id="UP000252884">
    <property type="component" value="Unassembled WGS sequence"/>
</dbReference>
<organism evidence="5 6">
    <name type="scientific">Pseudorhodoferax soli</name>
    <dbReference type="NCBI Taxonomy" id="545864"/>
    <lineage>
        <taxon>Bacteria</taxon>
        <taxon>Pseudomonadati</taxon>
        <taxon>Pseudomonadota</taxon>
        <taxon>Betaproteobacteria</taxon>
        <taxon>Burkholderiales</taxon>
        <taxon>Comamonadaceae</taxon>
    </lineage>
</organism>
<dbReference type="EMBL" id="QPJK01000005">
    <property type="protein sequence ID" value="RCW70097.1"/>
    <property type="molecule type" value="Genomic_DNA"/>
</dbReference>
<reference evidence="5 6" key="1">
    <citation type="submission" date="2018-07" db="EMBL/GenBank/DDBJ databases">
        <title>Genomic Encyclopedia of Type Strains, Phase IV (KMG-IV): sequencing the most valuable type-strain genomes for metagenomic binning, comparative biology and taxonomic classification.</title>
        <authorList>
            <person name="Goeker M."/>
        </authorList>
    </citation>
    <scope>NUCLEOTIDE SEQUENCE [LARGE SCALE GENOMIC DNA]</scope>
    <source>
        <strain evidence="5 6">DSM 21634</strain>
    </source>
</reference>
<evidence type="ECO:0000313" key="6">
    <source>
        <dbReference type="Proteomes" id="UP000252884"/>
    </source>
</evidence>
<dbReference type="Gene3D" id="3.10.105.10">
    <property type="entry name" value="Dipeptide-binding Protein, Domain 3"/>
    <property type="match status" value="1"/>
</dbReference>
<evidence type="ECO:0000256" key="1">
    <source>
        <dbReference type="ARBA" id="ARBA00005695"/>
    </source>
</evidence>
<sequence length="566" mass="63443">MHLQGLRQGVGRVSGVAPTRFQHHVGMLLPFQGAHRTFRDGPGMQRLRTWQLALCVLLCMGPAPAATLRVASAFDPQTMDPHALALLYHARVSTQIYDALVHRDEHYRLEPALALSWQATASTRWQFRLRPGVRFHDGAAFTAIDAKFSLERAMAPPSLRSFQLRGVRAVRVLDPLAIEIELDAPDALLPEKLFGVAMMNKAWCEQRGVVAAQDFNARQETFAVRNANGTGPFRLLRYEPDARTTLERFAGHWGWQDRRSGNVEQAQFVVIKSDATRLAALSSGEVDAVLDPPYQDIARLRSDARLNLLSTADLGQQYLAFDQSRDELQDSDVKGRNPFKDLRVRQAVYHALNMPLIVDKVLRGQAQATGAFLSPLLDGSPAELDRRLPYDPALARQRLAEAGYPDGFSVTLDCVNVAWRENVCQAMAAMLTQVGIRTRLRTSVSTVFFPKLSQGQGSFMEFGWTPGMDPYLSLNALLRSHDPSGLGSFNAGRYSNPRLDALIDQIRVETDPTRRRALVTTVLRLVHEELPLVPLYRRTLTWALAKNVQAVQWPSDTIELRWVRLR</sequence>
<comment type="caution">
    <text evidence="5">The sequence shown here is derived from an EMBL/GenBank/DDBJ whole genome shotgun (WGS) entry which is preliminary data.</text>
</comment>
<dbReference type="Gene3D" id="3.40.190.10">
    <property type="entry name" value="Periplasmic binding protein-like II"/>
    <property type="match status" value="1"/>
</dbReference>
<dbReference type="CDD" id="cd08498">
    <property type="entry name" value="PBP2_NikA_DppA_OppA_like_2"/>
    <property type="match status" value="1"/>
</dbReference>
<proteinExistence type="inferred from homology"/>
<keyword evidence="2" id="KW-0813">Transport</keyword>
<dbReference type="Pfam" id="PF00496">
    <property type="entry name" value="SBP_bac_5"/>
    <property type="match status" value="1"/>
</dbReference>
<dbReference type="PANTHER" id="PTHR30290">
    <property type="entry name" value="PERIPLASMIC BINDING COMPONENT OF ABC TRANSPORTER"/>
    <property type="match status" value="1"/>
</dbReference>
<dbReference type="PIRSF" id="PIRSF002741">
    <property type="entry name" value="MppA"/>
    <property type="match status" value="1"/>
</dbReference>
<dbReference type="PANTHER" id="PTHR30290:SF9">
    <property type="entry name" value="OLIGOPEPTIDE-BINDING PROTEIN APPA"/>
    <property type="match status" value="1"/>
</dbReference>
<accession>A0A368XU82</accession>
<feature type="domain" description="Solute-binding protein family 5" evidence="4">
    <location>
        <begin position="109"/>
        <end position="479"/>
    </location>
</feature>
<comment type="similarity">
    <text evidence="1">Belongs to the bacterial solute-binding protein 5 family.</text>
</comment>
<evidence type="ECO:0000259" key="4">
    <source>
        <dbReference type="Pfam" id="PF00496"/>
    </source>
</evidence>
<gene>
    <name evidence="5" type="ORF">DES41_10533</name>
</gene>
<name>A0A368XU82_9BURK</name>